<evidence type="ECO:0000256" key="2">
    <source>
        <dbReference type="ARBA" id="ARBA00004882"/>
    </source>
</evidence>
<evidence type="ECO:0000256" key="4">
    <source>
        <dbReference type="ARBA" id="ARBA00005259"/>
    </source>
</evidence>
<keyword evidence="8 14" id="KW-0862">Zinc</keyword>
<dbReference type="NCBIfam" id="TIGR00326">
    <property type="entry name" value="eubact_ribD"/>
    <property type="match status" value="1"/>
</dbReference>
<dbReference type="PROSITE" id="PS00903">
    <property type="entry name" value="CYT_DCMP_DEAMINASES_1"/>
    <property type="match status" value="1"/>
</dbReference>
<keyword evidence="11" id="KW-0511">Multifunctional enzyme</keyword>
<keyword evidence="17" id="KW-1185">Reference proteome</keyword>
<protein>
    <recommendedName>
        <fullName evidence="14">Riboflavin biosynthesis protein RibD</fullName>
    </recommendedName>
    <domain>
        <recommendedName>
            <fullName evidence="14">Diaminohydroxyphosphoribosylaminopyrimidine deaminase</fullName>
            <shortName evidence="14">DRAP deaminase</shortName>
            <ecNumber evidence="14">3.5.4.26</ecNumber>
        </recommendedName>
        <alternativeName>
            <fullName evidence="14">Riboflavin-specific deaminase</fullName>
        </alternativeName>
    </domain>
    <domain>
        <recommendedName>
            <fullName evidence="14">5-amino-6-(5-phosphoribosylamino)uracil reductase</fullName>
            <ecNumber evidence="14">1.1.1.193</ecNumber>
        </recommendedName>
        <alternativeName>
            <fullName evidence="14">HTP reductase</fullName>
        </alternativeName>
    </domain>
</protein>
<dbReference type="Gene3D" id="3.40.430.10">
    <property type="entry name" value="Dihydrofolate Reductase, subunit A"/>
    <property type="match status" value="1"/>
</dbReference>
<comment type="caution">
    <text evidence="16">The sequence shown here is derived from an EMBL/GenBank/DDBJ whole genome shotgun (WGS) entry which is preliminary data.</text>
</comment>
<dbReference type="GO" id="GO:0008835">
    <property type="term" value="F:diaminohydroxyphosphoribosylaminopyrimidine deaminase activity"/>
    <property type="evidence" value="ECO:0007669"/>
    <property type="project" value="UniProtKB-EC"/>
</dbReference>
<dbReference type="EMBL" id="JAKNHQ010000024">
    <property type="protein sequence ID" value="MCG4611833.1"/>
    <property type="molecule type" value="Genomic_DNA"/>
</dbReference>
<dbReference type="SUPFAM" id="SSF53597">
    <property type="entry name" value="Dihydrofolate reductase-like"/>
    <property type="match status" value="1"/>
</dbReference>
<evidence type="ECO:0000256" key="3">
    <source>
        <dbReference type="ARBA" id="ARBA00004910"/>
    </source>
</evidence>
<keyword evidence="7 14" id="KW-0479">Metal-binding</keyword>
<dbReference type="PANTHER" id="PTHR38011:SF7">
    <property type="entry name" value="2,5-DIAMINO-6-RIBOSYLAMINO-4(3H)-PYRIMIDINONE 5'-PHOSPHATE REDUCTASE"/>
    <property type="match status" value="1"/>
</dbReference>
<comment type="similarity">
    <text evidence="5 14">In the C-terminal section; belongs to the HTP reductase family.</text>
</comment>
<dbReference type="InterPro" id="IPR011549">
    <property type="entry name" value="RibD_C"/>
</dbReference>
<dbReference type="GO" id="GO:0008703">
    <property type="term" value="F:5-amino-6-(5-phosphoribosylamino)uracil reductase activity"/>
    <property type="evidence" value="ECO:0007669"/>
    <property type="project" value="UniProtKB-EC"/>
</dbReference>
<evidence type="ECO:0000256" key="10">
    <source>
        <dbReference type="ARBA" id="ARBA00023002"/>
    </source>
</evidence>
<evidence type="ECO:0000313" key="17">
    <source>
        <dbReference type="Proteomes" id="UP001298681"/>
    </source>
</evidence>
<dbReference type="Gene3D" id="3.40.140.10">
    <property type="entry name" value="Cytidine Deaminase, domain 2"/>
    <property type="match status" value="1"/>
</dbReference>
<evidence type="ECO:0000256" key="8">
    <source>
        <dbReference type="ARBA" id="ARBA00022833"/>
    </source>
</evidence>
<comment type="pathway">
    <text evidence="2 14">Cofactor biosynthesis; riboflavin biosynthesis; 5-amino-6-(D-ribitylamino)uracil from GTP: step 2/4.</text>
</comment>
<dbReference type="InterPro" id="IPR002734">
    <property type="entry name" value="RibDG_C"/>
</dbReference>
<keyword evidence="14 16" id="KW-0378">Hydrolase</keyword>
<comment type="catalytic activity">
    <reaction evidence="13 14">
        <text>2,5-diamino-6-hydroxy-4-(5-phosphoribosylamino)-pyrimidine + H2O + H(+) = 5-amino-6-(5-phospho-D-ribosylamino)uracil + NH4(+)</text>
        <dbReference type="Rhea" id="RHEA:21868"/>
        <dbReference type="ChEBI" id="CHEBI:15377"/>
        <dbReference type="ChEBI" id="CHEBI:15378"/>
        <dbReference type="ChEBI" id="CHEBI:28938"/>
        <dbReference type="ChEBI" id="CHEBI:58453"/>
        <dbReference type="ChEBI" id="CHEBI:58614"/>
        <dbReference type="EC" id="3.5.4.26"/>
    </reaction>
</comment>
<dbReference type="EC" id="3.5.4.26" evidence="14"/>
<dbReference type="InterPro" id="IPR016193">
    <property type="entry name" value="Cytidine_deaminase-like"/>
</dbReference>
<dbReference type="Pfam" id="PF01872">
    <property type="entry name" value="RibD_C"/>
    <property type="match status" value="1"/>
</dbReference>
<dbReference type="CDD" id="cd01284">
    <property type="entry name" value="Riboflavin_deaminase-reductase"/>
    <property type="match status" value="1"/>
</dbReference>
<name>A0ABS9MLX0_9FIRM</name>
<dbReference type="InterPro" id="IPR016192">
    <property type="entry name" value="APOBEC/CMP_deaminase_Zn-bd"/>
</dbReference>
<dbReference type="PIRSF" id="PIRSF006769">
    <property type="entry name" value="RibD"/>
    <property type="match status" value="1"/>
</dbReference>
<comment type="catalytic activity">
    <reaction evidence="12 14">
        <text>5-amino-6-(5-phospho-D-ribitylamino)uracil + NADP(+) = 5-amino-6-(5-phospho-D-ribosylamino)uracil + NADPH + H(+)</text>
        <dbReference type="Rhea" id="RHEA:17845"/>
        <dbReference type="ChEBI" id="CHEBI:15378"/>
        <dbReference type="ChEBI" id="CHEBI:57783"/>
        <dbReference type="ChEBI" id="CHEBI:58349"/>
        <dbReference type="ChEBI" id="CHEBI:58421"/>
        <dbReference type="ChEBI" id="CHEBI:58453"/>
        <dbReference type="EC" id="1.1.1.193"/>
    </reaction>
</comment>
<evidence type="ECO:0000256" key="11">
    <source>
        <dbReference type="ARBA" id="ARBA00023268"/>
    </source>
</evidence>
<evidence type="ECO:0000256" key="6">
    <source>
        <dbReference type="ARBA" id="ARBA00022619"/>
    </source>
</evidence>
<dbReference type="InterPro" id="IPR002125">
    <property type="entry name" value="CMP_dCMP_dom"/>
</dbReference>
<proteinExistence type="inferred from homology"/>
<dbReference type="PROSITE" id="PS51747">
    <property type="entry name" value="CYT_DCMP_DEAMINASES_2"/>
    <property type="match status" value="1"/>
</dbReference>
<evidence type="ECO:0000313" key="16">
    <source>
        <dbReference type="EMBL" id="MCG4611833.1"/>
    </source>
</evidence>
<evidence type="ECO:0000256" key="1">
    <source>
        <dbReference type="ARBA" id="ARBA00002151"/>
    </source>
</evidence>
<evidence type="ECO:0000259" key="15">
    <source>
        <dbReference type="PROSITE" id="PS51747"/>
    </source>
</evidence>
<dbReference type="InterPro" id="IPR050765">
    <property type="entry name" value="Riboflavin_Biosynth_HTPR"/>
</dbReference>
<sequence length="368" mass="40020">MEDQDYMRLALELAKRGCGWTNPNPMVGAVLVKHGRIIGQGYHTRYGELHAEREALKACTESPEGATMYVTLEPCCHHGKQPPCTDAILEAGIARVVVGSEDPNPLVAGKGLERLRVQGVEVATGVLRDACDALNQVFFHFIQTRRPYVVMKYAMTMDGKIATRTGASQWITGEAARRRVHQDRHRYAAVLAGIGTVLADDPLLTCRLEGGKNPIRVLCDTHLRIPLHSQIVRTAREVPTILAAVSPEPGRKAALEDAGCRVWTLPEREGRVDLRALMERLGEENIDSLLLEGGGALNWAALEQGIVQKIQAYIAPKIFGGAAAKTPVAGIGVELPSQAVRLKNTVVVQLGKDFLLESEVDGNVYGDC</sequence>
<evidence type="ECO:0000256" key="12">
    <source>
        <dbReference type="ARBA" id="ARBA00049861"/>
    </source>
</evidence>
<keyword evidence="6 14" id="KW-0686">Riboflavin biosynthesis</keyword>
<dbReference type="InterPro" id="IPR004794">
    <property type="entry name" value="Eubact_RibD"/>
</dbReference>
<comment type="function">
    <text evidence="1 14">Converts 2,5-diamino-6-(ribosylamino)-4(3h)-pyrimidinone 5'-phosphate into 5-amino-6-(ribosylamino)-2,4(1h,3h)-pyrimidinedione 5'-phosphate.</text>
</comment>
<dbReference type="Pfam" id="PF00383">
    <property type="entry name" value="dCMP_cyt_deam_1"/>
    <property type="match status" value="1"/>
</dbReference>
<comment type="similarity">
    <text evidence="4 14">In the N-terminal section; belongs to the cytidine and deoxycytidylate deaminase family.</text>
</comment>
<comment type="pathway">
    <text evidence="3 14">Cofactor biosynthesis; riboflavin biosynthesis; 5-amino-6-(D-ribitylamino)uracil from GTP: step 3/4.</text>
</comment>
<accession>A0ABS9MLX0</accession>
<organism evidence="16 17">
    <name type="scientific">Anaeromassilibacillus senegalensis</name>
    <dbReference type="NCBI Taxonomy" id="1673717"/>
    <lineage>
        <taxon>Bacteria</taxon>
        <taxon>Bacillati</taxon>
        <taxon>Bacillota</taxon>
        <taxon>Clostridia</taxon>
        <taxon>Eubacteriales</taxon>
        <taxon>Acutalibacteraceae</taxon>
        <taxon>Anaeromassilibacillus</taxon>
    </lineage>
</organism>
<reference evidence="16 17" key="1">
    <citation type="submission" date="2022-01" db="EMBL/GenBank/DDBJ databases">
        <title>Collection of gut derived symbiotic bacterial strains cultured from healthy donors.</title>
        <authorList>
            <person name="Lin H."/>
            <person name="Kohout C."/>
            <person name="Waligurski E."/>
            <person name="Pamer E.G."/>
        </authorList>
    </citation>
    <scope>NUCLEOTIDE SEQUENCE [LARGE SCALE GENOMIC DNA]</scope>
    <source>
        <strain evidence="16 17">DFI.7.58</strain>
    </source>
</reference>
<dbReference type="RefSeq" id="WP_087234269.1">
    <property type="nucleotide sequence ID" value="NZ_JAKNHQ010000024.1"/>
</dbReference>
<dbReference type="SUPFAM" id="SSF53927">
    <property type="entry name" value="Cytidine deaminase-like"/>
    <property type="match status" value="1"/>
</dbReference>
<keyword evidence="9 14" id="KW-0521">NADP</keyword>
<dbReference type="NCBIfam" id="TIGR00227">
    <property type="entry name" value="ribD_Cterm"/>
    <property type="match status" value="1"/>
</dbReference>
<feature type="domain" description="CMP/dCMP-type deaminase" evidence="15">
    <location>
        <begin position="1"/>
        <end position="123"/>
    </location>
</feature>
<dbReference type="InterPro" id="IPR024072">
    <property type="entry name" value="DHFR-like_dom_sf"/>
</dbReference>
<dbReference type="EC" id="1.1.1.193" evidence="14"/>
<evidence type="ECO:0000256" key="14">
    <source>
        <dbReference type="PIRNR" id="PIRNR006769"/>
    </source>
</evidence>
<dbReference type="PANTHER" id="PTHR38011">
    <property type="entry name" value="DIHYDROFOLATE REDUCTASE FAMILY PROTEIN (AFU_ORTHOLOGUE AFUA_8G06820)"/>
    <property type="match status" value="1"/>
</dbReference>
<gene>
    <name evidence="16" type="primary">ribD</name>
    <name evidence="16" type="ORF">L0P57_12930</name>
</gene>
<keyword evidence="10 14" id="KW-0560">Oxidoreductase</keyword>
<evidence type="ECO:0000256" key="5">
    <source>
        <dbReference type="ARBA" id="ARBA00007417"/>
    </source>
</evidence>
<evidence type="ECO:0000256" key="13">
    <source>
        <dbReference type="ARBA" id="ARBA00049886"/>
    </source>
</evidence>
<dbReference type="Proteomes" id="UP001298681">
    <property type="component" value="Unassembled WGS sequence"/>
</dbReference>
<evidence type="ECO:0000256" key="9">
    <source>
        <dbReference type="ARBA" id="ARBA00022857"/>
    </source>
</evidence>
<comment type="cofactor">
    <cofactor evidence="14">
        <name>Zn(2+)</name>
        <dbReference type="ChEBI" id="CHEBI:29105"/>
    </cofactor>
    <text evidence="14">Binds 1 zinc ion.</text>
</comment>
<evidence type="ECO:0000256" key="7">
    <source>
        <dbReference type="ARBA" id="ARBA00022723"/>
    </source>
</evidence>